<gene>
    <name evidence="5" type="primary">LOC104612906</name>
</gene>
<keyword evidence="4" id="KW-1185">Reference proteome</keyword>
<dbReference type="GO" id="GO:0000302">
    <property type="term" value="P:response to reactive oxygen species"/>
    <property type="evidence" value="ECO:0000318"/>
    <property type="project" value="GO_Central"/>
</dbReference>
<dbReference type="InterPro" id="IPR044831">
    <property type="entry name" value="Ccp1-like"/>
</dbReference>
<evidence type="ECO:0000256" key="2">
    <source>
        <dbReference type="RuleBase" id="RU004241"/>
    </source>
</evidence>
<evidence type="ECO:0000313" key="5">
    <source>
        <dbReference type="RefSeq" id="XP_010278864.1"/>
    </source>
</evidence>
<keyword evidence="1" id="KW-0560">Oxidoreductase</keyword>
<dbReference type="STRING" id="4432.A0A1U8BFL2"/>
<dbReference type="PANTHER" id="PTHR31356">
    <property type="entry name" value="THYLAKOID LUMENAL 29 KDA PROTEIN, CHLOROPLASTIC-RELATED"/>
    <property type="match status" value="1"/>
</dbReference>
<feature type="domain" description="Plant heme peroxidase family profile" evidence="3">
    <location>
        <begin position="128"/>
        <end position="304"/>
    </location>
</feature>
<dbReference type="Proteomes" id="UP000189703">
    <property type="component" value="Unplaced"/>
</dbReference>
<organism evidence="4 5">
    <name type="scientific">Nelumbo nucifera</name>
    <name type="common">Sacred lotus</name>
    <dbReference type="NCBI Taxonomy" id="4432"/>
    <lineage>
        <taxon>Eukaryota</taxon>
        <taxon>Viridiplantae</taxon>
        <taxon>Streptophyta</taxon>
        <taxon>Embryophyta</taxon>
        <taxon>Tracheophyta</taxon>
        <taxon>Spermatophyta</taxon>
        <taxon>Magnoliopsida</taxon>
        <taxon>Proteales</taxon>
        <taxon>Nelumbonaceae</taxon>
        <taxon>Nelumbo</taxon>
    </lineage>
</organism>
<dbReference type="AlphaFoldDB" id="A0A1U8BFL2"/>
<dbReference type="GO" id="GO:0020037">
    <property type="term" value="F:heme binding"/>
    <property type="evidence" value="ECO:0007669"/>
    <property type="project" value="InterPro"/>
</dbReference>
<dbReference type="InterPro" id="IPR002016">
    <property type="entry name" value="Haem_peroxidase"/>
</dbReference>
<dbReference type="FunCoup" id="A0A1U8BFL2">
    <property type="interactions" value="1656"/>
</dbReference>
<dbReference type="PRINTS" id="PR00459">
    <property type="entry name" value="ASPEROXIDASE"/>
</dbReference>
<dbReference type="Gene3D" id="1.10.520.10">
    <property type="match status" value="2"/>
</dbReference>
<proteinExistence type="inferred from homology"/>
<dbReference type="OrthoDB" id="2113341at2759"/>
<dbReference type="SUPFAM" id="SSF48113">
    <property type="entry name" value="Heme-dependent peroxidases"/>
    <property type="match status" value="1"/>
</dbReference>
<dbReference type="InterPro" id="IPR010255">
    <property type="entry name" value="Haem_peroxidase_sf"/>
</dbReference>
<dbReference type="GO" id="GO:0004601">
    <property type="term" value="F:peroxidase activity"/>
    <property type="evidence" value="ECO:0000318"/>
    <property type="project" value="GO_Central"/>
</dbReference>
<reference evidence="5" key="1">
    <citation type="submission" date="2025-08" db="UniProtKB">
        <authorList>
            <consortium name="RefSeq"/>
        </authorList>
    </citation>
    <scope>IDENTIFICATION</scope>
</reference>
<dbReference type="CDD" id="cd00314">
    <property type="entry name" value="plant_peroxidase_like"/>
    <property type="match status" value="1"/>
</dbReference>
<name>A0A1U8BFL2_NELNU</name>
<dbReference type="eggNOG" id="ENOG502QR5T">
    <property type="taxonomic scope" value="Eukaryota"/>
</dbReference>
<dbReference type="PANTHER" id="PTHR31356:SF34">
    <property type="entry name" value="THYLAKOID LUMENAL 29 KDA PROTEIN, CHLOROPLASTIC"/>
    <property type="match status" value="1"/>
</dbReference>
<evidence type="ECO:0000256" key="1">
    <source>
        <dbReference type="ARBA" id="ARBA00023002"/>
    </source>
</evidence>
<evidence type="ECO:0000259" key="3">
    <source>
        <dbReference type="Pfam" id="PF00141"/>
    </source>
</evidence>
<evidence type="ECO:0000313" key="4">
    <source>
        <dbReference type="Proteomes" id="UP000189703"/>
    </source>
</evidence>
<accession>A0A1U8BFL2</accession>
<dbReference type="KEGG" id="nnu:104612906"/>
<comment type="similarity">
    <text evidence="2">Belongs to the peroxidase family.</text>
</comment>
<dbReference type="InParanoid" id="A0A1U8BFL2"/>
<protein>
    <submittedName>
        <fullName evidence="5">Thylakoid lumenal 29 kDa protein, chloroplastic isoform X1</fullName>
    </submittedName>
</protein>
<sequence length="379" mass="41702">MRWSNRKISSIQKLRGKKCSSEKSKLRNNRAEMVAASLSFLSTLPPLLPGSPQTFLITTHRYFPGGIYCRKIEATVLDEGQFRRRDVLKCVGATVGMEILASSGSLVEMASAADLIQRRQRSEFLSSVKATLSTTIKGNPELIPSFLTLALNDAMTYDKATKSGGPNGSIRFSSEISRPENKGLSAALSLLEEAKKEIDSYSKGGPISFADLIQYAAQGALKSTFLASAIRKCGGNEEKGILLYTAYGSNGQWGLFDKQFGRTDTEEPDSEGRVPQWEKASVQEMKDKFSAVGLGPRQLAVMSAFLGPDQSKTESLLASDPDVLPWIQKYQRSRETVSQTDYEVDLITTLTKLSCLGQKINYEAYTYPVQKVDLSKLKL</sequence>
<dbReference type="GO" id="GO:0034599">
    <property type="term" value="P:cellular response to oxidative stress"/>
    <property type="evidence" value="ECO:0000318"/>
    <property type="project" value="GO_Central"/>
</dbReference>
<dbReference type="InterPro" id="IPR002207">
    <property type="entry name" value="Peroxidase_I"/>
</dbReference>
<dbReference type="OMA" id="EAYTYPR"/>
<dbReference type="FunFam" id="1.10.520.10:FF:000013">
    <property type="entry name" value="thylakoid lumenal 29 kDa protein, chloroplastic"/>
    <property type="match status" value="1"/>
</dbReference>
<dbReference type="GO" id="GO:0042744">
    <property type="term" value="P:hydrogen peroxide catabolic process"/>
    <property type="evidence" value="ECO:0000318"/>
    <property type="project" value="GO_Central"/>
</dbReference>
<dbReference type="RefSeq" id="XP_010278864.1">
    <property type="nucleotide sequence ID" value="XM_010280562.2"/>
</dbReference>
<dbReference type="GeneID" id="104612906"/>
<dbReference type="Pfam" id="PF00141">
    <property type="entry name" value="peroxidase"/>
    <property type="match status" value="1"/>
</dbReference>